<organism evidence="3 4">
    <name type="scientific">Jiangella asiatica</name>
    <dbReference type="NCBI Taxonomy" id="2530372"/>
    <lineage>
        <taxon>Bacteria</taxon>
        <taxon>Bacillati</taxon>
        <taxon>Actinomycetota</taxon>
        <taxon>Actinomycetes</taxon>
        <taxon>Jiangellales</taxon>
        <taxon>Jiangellaceae</taxon>
        <taxon>Jiangella</taxon>
    </lineage>
</organism>
<dbReference type="Gene3D" id="1.10.10.10">
    <property type="entry name" value="Winged helix-like DNA-binding domain superfamily/Winged helix DNA-binding domain"/>
    <property type="match status" value="1"/>
</dbReference>
<dbReference type="SMART" id="SM00418">
    <property type="entry name" value="HTH_ARSR"/>
    <property type="match status" value="1"/>
</dbReference>
<dbReference type="PANTHER" id="PTHR43428:SF1">
    <property type="entry name" value="ARSENATE REDUCTASE"/>
    <property type="match status" value="1"/>
</dbReference>
<dbReference type="InterPro" id="IPR036196">
    <property type="entry name" value="Ptyr_pPase_sf"/>
</dbReference>
<dbReference type="GO" id="GO:0003700">
    <property type="term" value="F:DNA-binding transcription factor activity"/>
    <property type="evidence" value="ECO:0007669"/>
    <property type="project" value="InterPro"/>
</dbReference>
<comment type="caution">
    <text evidence="3">The sequence shown here is derived from an EMBL/GenBank/DDBJ whole genome shotgun (WGS) entry which is preliminary data.</text>
</comment>
<evidence type="ECO:0000256" key="1">
    <source>
        <dbReference type="ARBA" id="ARBA00022849"/>
    </source>
</evidence>
<dbReference type="EMBL" id="SMKZ01000016">
    <property type="protein sequence ID" value="TDE09935.1"/>
    <property type="molecule type" value="Genomic_DNA"/>
</dbReference>
<name>A0A4R5DGT4_9ACTN</name>
<gene>
    <name evidence="3" type="ORF">E1269_13265</name>
</gene>
<dbReference type="OrthoDB" id="9784339at2"/>
<keyword evidence="4" id="KW-1185">Reference proteome</keyword>
<dbReference type="InterPro" id="IPR001845">
    <property type="entry name" value="HTH_ArsR_DNA-bd_dom"/>
</dbReference>
<dbReference type="Pfam" id="PF01451">
    <property type="entry name" value="LMWPc"/>
    <property type="match status" value="1"/>
</dbReference>
<dbReference type="InterPro" id="IPR036388">
    <property type="entry name" value="WH-like_DNA-bd_sf"/>
</dbReference>
<dbReference type="Gene3D" id="3.40.50.2300">
    <property type="match status" value="1"/>
</dbReference>
<dbReference type="InParanoid" id="A0A4R5DGT4"/>
<dbReference type="InterPro" id="IPR023485">
    <property type="entry name" value="Ptyr_pPase"/>
</dbReference>
<dbReference type="SUPFAM" id="SSF52788">
    <property type="entry name" value="Phosphotyrosine protein phosphatases I"/>
    <property type="match status" value="1"/>
</dbReference>
<dbReference type="GO" id="GO:0046685">
    <property type="term" value="P:response to arsenic-containing substance"/>
    <property type="evidence" value="ECO:0007669"/>
    <property type="project" value="UniProtKB-KW"/>
</dbReference>
<dbReference type="InterPro" id="IPR011991">
    <property type="entry name" value="ArsR-like_HTH"/>
</dbReference>
<dbReference type="InterPro" id="IPR036390">
    <property type="entry name" value="WH_DNA-bd_sf"/>
</dbReference>
<sequence>MNAERTALERRAAKHAALSDPARLHIADLLSLGDLSPSELQDRLGMPSNLLAHHLKALEAANLLNRGRSEADRRRSYVRLAPAALDDLVPGAVGTAHRVVFVCTANSARSQLAAALWRQASAIPVTSAGTHPAERVDPGAVAAARRHGIALRATRPRMLRDVTADDDFVITVCDHAHEELGEVGGLHWSVPDPVPAGTDDAFDATVATLADRVGDLAPRLDPA</sequence>
<evidence type="ECO:0000313" key="3">
    <source>
        <dbReference type="EMBL" id="TDE09935.1"/>
    </source>
</evidence>
<dbReference type="PANTHER" id="PTHR43428">
    <property type="entry name" value="ARSENATE REDUCTASE"/>
    <property type="match status" value="1"/>
</dbReference>
<reference evidence="3 4" key="1">
    <citation type="submission" date="2019-03" db="EMBL/GenBank/DDBJ databases">
        <title>Draft genome sequences of novel Actinobacteria.</title>
        <authorList>
            <person name="Sahin N."/>
            <person name="Ay H."/>
            <person name="Saygin H."/>
        </authorList>
    </citation>
    <scope>NUCLEOTIDE SEQUENCE [LARGE SCALE GENOMIC DNA]</scope>
    <source>
        <strain evidence="3 4">5K138</strain>
    </source>
</reference>
<evidence type="ECO:0000313" key="4">
    <source>
        <dbReference type="Proteomes" id="UP000294739"/>
    </source>
</evidence>
<keyword evidence="1" id="KW-0059">Arsenical resistance</keyword>
<dbReference type="SMART" id="SM00226">
    <property type="entry name" value="LMWPc"/>
    <property type="match status" value="1"/>
</dbReference>
<dbReference type="Proteomes" id="UP000294739">
    <property type="component" value="Unassembled WGS sequence"/>
</dbReference>
<accession>A0A4R5DGT4</accession>
<dbReference type="CDD" id="cd00090">
    <property type="entry name" value="HTH_ARSR"/>
    <property type="match status" value="1"/>
</dbReference>
<evidence type="ECO:0000259" key="2">
    <source>
        <dbReference type="PROSITE" id="PS50987"/>
    </source>
</evidence>
<dbReference type="Pfam" id="PF12840">
    <property type="entry name" value="HTH_20"/>
    <property type="match status" value="1"/>
</dbReference>
<protein>
    <submittedName>
        <fullName evidence="3">ArsR family transcriptional regulator</fullName>
    </submittedName>
</protein>
<dbReference type="SUPFAM" id="SSF46785">
    <property type="entry name" value="Winged helix' DNA-binding domain"/>
    <property type="match status" value="1"/>
</dbReference>
<proteinExistence type="predicted"/>
<dbReference type="RefSeq" id="WP_131895190.1">
    <property type="nucleotide sequence ID" value="NZ_SMKZ01000016.1"/>
</dbReference>
<dbReference type="PROSITE" id="PS50987">
    <property type="entry name" value="HTH_ARSR_2"/>
    <property type="match status" value="1"/>
</dbReference>
<feature type="domain" description="HTH arsR-type" evidence="2">
    <location>
        <begin position="3"/>
        <end position="100"/>
    </location>
</feature>
<dbReference type="AlphaFoldDB" id="A0A4R5DGT4"/>